<gene>
    <name evidence="1" type="ORF">DM02DRAFT_25557</name>
</gene>
<dbReference type="Proteomes" id="UP000244855">
    <property type="component" value="Unassembled WGS sequence"/>
</dbReference>
<dbReference type="EMBL" id="KZ805403">
    <property type="protein sequence ID" value="PVH98922.1"/>
    <property type="molecule type" value="Genomic_DNA"/>
</dbReference>
<accession>A0A2V1DL60</accession>
<evidence type="ECO:0000313" key="2">
    <source>
        <dbReference type="Proteomes" id="UP000244855"/>
    </source>
</evidence>
<proteinExistence type="predicted"/>
<protein>
    <submittedName>
        <fullName evidence="1">Uncharacterized protein</fullName>
    </submittedName>
</protein>
<name>A0A2V1DL60_9PLEO</name>
<evidence type="ECO:0000313" key="1">
    <source>
        <dbReference type="EMBL" id="PVH98922.1"/>
    </source>
</evidence>
<organism evidence="1 2">
    <name type="scientific">Periconia macrospinosa</name>
    <dbReference type="NCBI Taxonomy" id="97972"/>
    <lineage>
        <taxon>Eukaryota</taxon>
        <taxon>Fungi</taxon>
        <taxon>Dikarya</taxon>
        <taxon>Ascomycota</taxon>
        <taxon>Pezizomycotina</taxon>
        <taxon>Dothideomycetes</taxon>
        <taxon>Pleosporomycetidae</taxon>
        <taxon>Pleosporales</taxon>
        <taxon>Massarineae</taxon>
        <taxon>Periconiaceae</taxon>
        <taxon>Periconia</taxon>
    </lineage>
</organism>
<reference evidence="1 2" key="1">
    <citation type="journal article" date="2018" name="Sci. Rep.">
        <title>Comparative genomics provides insights into the lifestyle and reveals functional heterogeneity of dark septate endophytic fungi.</title>
        <authorList>
            <person name="Knapp D.G."/>
            <person name="Nemeth J.B."/>
            <person name="Barry K."/>
            <person name="Hainaut M."/>
            <person name="Henrissat B."/>
            <person name="Johnson J."/>
            <person name="Kuo A."/>
            <person name="Lim J.H.P."/>
            <person name="Lipzen A."/>
            <person name="Nolan M."/>
            <person name="Ohm R.A."/>
            <person name="Tamas L."/>
            <person name="Grigoriev I.V."/>
            <person name="Spatafora J.W."/>
            <person name="Nagy L.G."/>
            <person name="Kovacs G.M."/>
        </authorList>
    </citation>
    <scope>NUCLEOTIDE SEQUENCE [LARGE SCALE GENOMIC DNA]</scope>
    <source>
        <strain evidence="1 2">DSE2036</strain>
    </source>
</reference>
<sequence length="109" mass="12317">MKCHLSPKYPHRLQGTRVWQERVGHHCSCRSQIATFATTCANAPCRKDNVPSSALPIVSIDRANVRIRRLSVDTIRNRLHNAVSYDISPASSCFVKLHLENNNKSFITC</sequence>
<dbReference type="AlphaFoldDB" id="A0A2V1DL60"/>
<keyword evidence="2" id="KW-1185">Reference proteome</keyword>